<evidence type="ECO:0000313" key="3">
    <source>
        <dbReference type="EMBL" id="RUR77445.1"/>
    </source>
</evidence>
<dbReference type="STRING" id="211165.GCA_000317285_02836"/>
<dbReference type="Proteomes" id="UP000268857">
    <property type="component" value="Unassembled WGS sequence"/>
</dbReference>
<name>A0A3S1AEM4_CHLFR</name>
<organism evidence="3 4">
    <name type="scientific">Chlorogloeopsis fritschii PCC 6912</name>
    <dbReference type="NCBI Taxonomy" id="211165"/>
    <lineage>
        <taxon>Bacteria</taxon>
        <taxon>Bacillati</taxon>
        <taxon>Cyanobacteriota</taxon>
        <taxon>Cyanophyceae</taxon>
        <taxon>Nostocales</taxon>
        <taxon>Chlorogloeopsidaceae</taxon>
        <taxon>Chlorogloeopsis</taxon>
    </lineage>
</organism>
<dbReference type="Gene3D" id="2.60.120.600">
    <property type="entry name" value="Domain of unknown function DUF1214, C-terminal domain"/>
    <property type="match status" value="1"/>
</dbReference>
<dbReference type="PANTHER" id="PTHR36509">
    <property type="entry name" value="BLL3101 PROTEIN"/>
    <property type="match status" value="1"/>
</dbReference>
<dbReference type="EMBL" id="RSCJ01000017">
    <property type="protein sequence ID" value="RUR77445.1"/>
    <property type="molecule type" value="Genomic_DNA"/>
</dbReference>
<dbReference type="InterPro" id="IPR010679">
    <property type="entry name" value="DUF1254"/>
</dbReference>
<dbReference type="InterPro" id="IPR010621">
    <property type="entry name" value="DUF1214"/>
</dbReference>
<evidence type="ECO:0000259" key="1">
    <source>
        <dbReference type="Pfam" id="PF06742"/>
    </source>
</evidence>
<evidence type="ECO:0000313" key="4">
    <source>
        <dbReference type="Proteomes" id="UP000268857"/>
    </source>
</evidence>
<dbReference type="OrthoDB" id="40820at2"/>
<dbReference type="InterPro" id="IPR037049">
    <property type="entry name" value="DUF1214_C_sf"/>
</dbReference>
<comment type="caution">
    <text evidence="3">The sequence shown here is derived from an EMBL/GenBank/DDBJ whole genome shotgun (WGS) entry which is preliminary data.</text>
</comment>
<evidence type="ECO:0000259" key="2">
    <source>
        <dbReference type="Pfam" id="PF06863"/>
    </source>
</evidence>
<feature type="domain" description="DUF1214" evidence="1">
    <location>
        <begin position="243"/>
        <end position="311"/>
    </location>
</feature>
<reference evidence="3 4" key="1">
    <citation type="journal article" date="2019" name="Genome Biol. Evol.">
        <title>Day and night: Metabolic profiles and evolutionary relationships of six axenic non-marine cyanobacteria.</title>
        <authorList>
            <person name="Will S.E."/>
            <person name="Henke P."/>
            <person name="Boedeker C."/>
            <person name="Huang S."/>
            <person name="Brinkmann H."/>
            <person name="Rohde M."/>
            <person name="Jarek M."/>
            <person name="Friedl T."/>
            <person name="Seufert S."/>
            <person name="Schumacher M."/>
            <person name="Overmann J."/>
            <person name="Neumann-Schaal M."/>
            <person name="Petersen J."/>
        </authorList>
    </citation>
    <scope>NUCLEOTIDE SEQUENCE [LARGE SCALE GENOMIC DNA]</scope>
    <source>
        <strain evidence="3 4">PCC 6912</strain>
    </source>
</reference>
<proteinExistence type="predicted"/>
<keyword evidence="4" id="KW-1185">Reference proteome</keyword>
<accession>A0A3S1AEM4</accession>
<gene>
    <name evidence="3" type="ORF">PCC6912_38360</name>
</gene>
<dbReference type="AlphaFoldDB" id="A0A3S1AEM4"/>
<feature type="domain" description="DUF1254" evidence="2">
    <location>
        <begin position="43"/>
        <end position="99"/>
    </location>
</feature>
<dbReference type="Pfam" id="PF06863">
    <property type="entry name" value="DUF1254"/>
    <property type="match status" value="1"/>
</dbReference>
<dbReference type="Pfam" id="PF06742">
    <property type="entry name" value="DUF1214"/>
    <property type="match status" value="1"/>
</dbReference>
<protein>
    <submittedName>
        <fullName evidence="3">Murein transglycosylase</fullName>
    </submittedName>
</protein>
<dbReference type="PANTHER" id="PTHR36509:SF2">
    <property type="entry name" value="BLL3101 PROTEIN"/>
    <property type="match status" value="1"/>
</dbReference>
<sequence>MIMNAPNQTDTREASGTIVTQENYCRAETDRAFASGLKLSGGVNRWLHFRNLTPLDQQTVVRMNKDTLYSTALVDTSKGATLTVPQMLEDRYFSVLMVDNDHYAPGVIYKLGTHELPQDTKYLCLLVRIHLYNPDDPSDIALVNKLQDQFVIRAASADPFPELKWDKKSHEELTKQFNAEFAKYDKYPDDWMGPRGQVNEKTRHLACAGAWGLFPNKDAVYINYNGNLPGERCHMATYTVLGNTGFWSITVYGADGYMKSVNSVLNQFNTTFNDDGTFTVCFGSQEVCGDVPNRLDVTEGWNFLMRVYRPGESVLNGSYKLPDAVPVEQ</sequence>
<dbReference type="SUPFAM" id="SSF160935">
    <property type="entry name" value="VPA0735-like"/>
    <property type="match status" value="1"/>
</dbReference>